<gene>
    <name evidence="6" type="ORF">DBW71_05050</name>
</gene>
<keyword evidence="3" id="KW-0653">Protein transport</keyword>
<dbReference type="EMBL" id="QOQD01000012">
    <property type="protein sequence ID" value="RCL72584.1"/>
    <property type="molecule type" value="Genomic_DNA"/>
</dbReference>
<evidence type="ECO:0000313" key="6">
    <source>
        <dbReference type="EMBL" id="RCL72584.1"/>
    </source>
</evidence>
<comment type="similarity">
    <text evidence="1">Belongs to the SecB family.</text>
</comment>
<evidence type="ECO:0000313" key="7">
    <source>
        <dbReference type="Proteomes" id="UP000253570"/>
    </source>
</evidence>
<comment type="caution">
    <text evidence="6">The sequence shown here is derived from an EMBL/GenBank/DDBJ whole genome shotgun (WGS) entry which is preliminary data.</text>
</comment>
<evidence type="ECO:0000256" key="2">
    <source>
        <dbReference type="ARBA" id="ARBA00022448"/>
    </source>
</evidence>
<dbReference type="GO" id="GO:0015031">
    <property type="term" value="P:protein transport"/>
    <property type="evidence" value="ECO:0007669"/>
    <property type="project" value="UniProtKB-KW"/>
</dbReference>
<name>A0A368DLS4_9PROT</name>
<dbReference type="AlphaFoldDB" id="A0A368DLS4"/>
<dbReference type="Pfam" id="PF02556">
    <property type="entry name" value="SecB"/>
    <property type="match status" value="1"/>
</dbReference>
<evidence type="ECO:0000256" key="3">
    <source>
        <dbReference type="ARBA" id="ARBA00022927"/>
    </source>
</evidence>
<dbReference type="NCBIfam" id="TIGR00809">
    <property type="entry name" value="secB"/>
    <property type="match status" value="1"/>
</dbReference>
<dbReference type="Proteomes" id="UP000253570">
    <property type="component" value="Unassembled WGS sequence"/>
</dbReference>
<dbReference type="SUPFAM" id="SSF54611">
    <property type="entry name" value="SecB-like"/>
    <property type="match status" value="1"/>
</dbReference>
<sequence length="145" mass="16559">MNEDLKSGFKFLSQYIKNLSFDNPIVPQKLPHMIGKPEINVGVNVNGITIDKESNIFEVEINTKVEAANDGEVSFLAELTYASVVQLNKIDEENKSFVILVEIPRMLFPFVRRIIADTIRDGGFPPLYIEPIDFLKLYENNIRKN</sequence>
<dbReference type="PANTHER" id="PTHR36918:SF1">
    <property type="entry name" value="PROTEIN-EXPORT PROTEIN SECB"/>
    <property type="match status" value="1"/>
</dbReference>
<dbReference type="InterPro" id="IPR003708">
    <property type="entry name" value="SecB"/>
</dbReference>
<evidence type="ECO:0000256" key="5">
    <source>
        <dbReference type="ARBA" id="ARBA00023186"/>
    </source>
</evidence>
<dbReference type="GO" id="GO:0051262">
    <property type="term" value="P:protein tetramerization"/>
    <property type="evidence" value="ECO:0007669"/>
    <property type="project" value="InterPro"/>
</dbReference>
<organism evidence="6 7">
    <name type="scientific">PS1 clade bacterium</name>
    <dbReference type="NCBI Taxonomy" id="2175152"/>
    <lineage>
        <taxon>Bacteria</taxon>
        <taxon>Pseudomonadati</taxon>
        <taxon>Pseudomonadota</taxon>
        <taxon>Alphaproteobacteria</taxon>
        <taxon>PS1 clade</taxon>
    </lineage>
</organism>
<dbReference type="PRINTS" id="PR01594">
    <property type="entry name" value="SECBCHAPRONE"/>
</dbReference>
<dbReference type="PANTHER" id="PTHR36918">
    <property type="match status" value="1"/>
</dbReference>
<dbReference type="NCBIfam" id="NF004392">
    <property type="entry name" value="PRK05751.1-3"/>
    <property type="match status" value="1"/>
</dbReference>
<proteinExistence type="inferred from homology"/>
<protein>
    <submittedName>
        <fullName evidence="6">Protein-export chaperone SecB</fullName>
    </submittedName>
</protein>
<keyword evidence="5" id="KW-0143">Chaperone</keyword>
<dbReference type="InterPro" id="IPR035958">
    <property type="entry name" value="SecB-like_sf"/>
</dbReference>
<keyword evidence="4" id="KW-0811">Translocation</keyword>
<keyword evidence="2" id="KW-0813">Transport</keyword>
<evidence type="ECO:0000256" key="4">
    <source>
        <dbReference type="ARBA" id="ARBA00023010"/>
    </source>
</evidence>
<dbReference type="GO" id="GO:0051082">
    <property type="term" value="F:unfolded protein binding"/>
    <property type="evidence" value="ECO:0007669"/>
    <property type="project" value="InterPro"/>
</dbReference>
<accession>A0A368DLS4</accession>
<reference evidence="6 7" key="1">
    <citation type="journal article" date="2018" name="Microbiome">
        <title>Fine metagenomic profile of the Mediterranean stratified and mixed water columns revealed by assembly and recruitment.</title>
        <authorList>
            <person name="Haro-Moreno J.M."/>
            <person name="Lopez-Perez M."/>
            <person name="De La Torre J.R."/>
            <person name="Picazo A."/>
            <person name="Camacho A."/>
            <person name="Rodriguez-Valera F."/>
        </authorList>
    </citation>
    <scope>NUCLEOTIDE SEQUENCE [LARGE SCALE GENOMIC DNA]</scope>
    <source>
        <strain evidence="6">MED-G57</strain>
    </source>
</reference>
<dbReference type="Gene3D" id="3.10.420.10">
    <property type="entry name" value="SecB-like"/>
    <property type="match status" value="1"/>
</dbReference>
<evidence type="ECO:0000256" key="1">
    <source>
        <dbReference type="ARBA" id="ARBA00009990"/>
    </source>
</evidence>